<comment type="caution">
    <text evidence="3">The sequence shown here is derived from an EMBL/GenBank/DDBJ whole genome shotgun (WGS) entry which is preliminary data.</text>
</comment>
<reference evidence="3 4" key="1">
    <citation type="submission" date="2020-05" db="EMBL/GenBank/DDBJ databases">
        <authorList>
            <person name="Niu N."/>
        </authorList>
    </citation>
    <scope>NUCLEOTIDE SEQUENCE [LARGE SCALE GENOMIC DNA]</scope>
    <source>
        <strain evidence="3 4">LMG10982</strain>
    </source>
</reference>
<gene>
    <name evidence="3" type="ORF">HKX40_03750</name>
</gene>
<organism evidence="3 4">
    <name type="scientific">Pelistega europaea</name>
    <dbReference type="NCBI Taxonomy" id="106147"/>
    <lineage>
        <taxon>Bacteria</taxon>
        <taxon>Pseudomonadati</taxon>
        <taxon>Pseudomonadota</taxon>
        <taxon>Betaproteobacteria</taxon>
        <taxon>Burkholderiales</taxon>
        <taxon>Alcaligenaceae</taxon>
        <taxon>Pelistega</taxon>
    </lineage>
</organism>
<dbReference type="RefSeq" id="WP_171588225.1">
    <property type="nucleotide sequence ID" value="NZ_JABGBO010000003.1"/>
</dbReference>
<keyword evidence="4" id="KW-1185">Reference proteome</keyword>
<dbReference type="InterPro" id="IPR026881">
    <property type="entry name" value="WYL_dom"/>
</dbReference>
<accession>A0A7Y4P3Q3</accession>
<dbReference type="Pfam" id="PF13280">
    <property type="entry name" value="WYL"/>
    <property type="match status" value="1"/>
</dbReference>
<dbReference type="InterPro" id="IPR057727">
    <property type="entry name" value="WCX_dom"/>
</dbReference>
<evidence type="ECO:0000259" key="1">
    <source>
        <dbReference type="Pfam" id="PF13280"/>
    </source>
</evidence>
<dbReference type="EMBL" id="JABGBO010000003">
    <property type="protein sequence ID" value="NOL49257.1"/>
    <property type="molecule type" value="Genomic_DNA"/>
</dbReference>
<evidence type="ECO:0000259" key="2">
    <source>
        <dbReference type="Pfam" id="PF25583"/>
    </source>
</evidence>
<evidence type="ECO:0000313" key="3">
    <source>
        <dbReference type="EMBL" id="NOL49257.1"/>
    </source>
</evidence>
<dbReference type="PANTHER" id="PTHR34580">
    <property type="match status" value="1"/>
</dbReference>
<dbReference type="Proteomes" id="UP000541421">
    <property type="component" value="Unassembled WGS sequence"/>
</dbReference>
<dbReference type="PROSITE" id="PS52050">
    <property type="entry name" value="WYL"/>
    <property type="match status" value="1"/>
</dbReference>
<dbReference type="InterPro" id="IPR051534">
    <property type="entry name" value="CBASS_pafABC_assoc_protein"/>
</dbReference>
<dbReference type="AlphaFoldDB" id="A0A7Y4P3Q3"/>
<dbReference type="Pfam" id="PF25583">
    <property type="entry name" value="WCX"/>
    <property type="match status" value="1"/>
</dbReference>
<feature type="domain" description="WCX" evidence="2">
    <location>
        <begin position="217"/>
        <end position="292"/>
    </location>
</feature>
<evidence type="ECO:0000313" key="4">
    <source>
        <dbReference type="Proteomes" id="UP000541421"/>
    </source>
</evidence>
<feature type="domain" description="WYL" evidence="1">
    <location>
        <begin position="123"/>
        <end position="188"/>
    </location>
</feature>
<name>A0A7Y4P3Q3_9BURK</name>
<sequence>MSSKHEKFAYRLSRILEQLNKGQRLDIQSLADEFQVDKRTIQRDLNERLDFLAWQEKGPRYYSVDRSKLGHLTPEDIQRFARFCSIQDLFPEIDRRFYQKHLTQSVQVKGVQYENIDHLKVQFDTIQQAIDTCHVIEFRYIKANAATGKYYQVEPYALINKIGVWYLVGIHEGKQKTFCFTQISAVTVLKTTFDISPTVKQQLLEGDSIYYGNQLNEVVIQVSSYAAPYFIRRSLLPNQMLVRELDDGGLLLACNKVNEMEIVPIVQYWIPHLTIISPVELQEKMVVRLEQYVSKN</sequence>
<protein>
    <submittedName>
        <fullName evidence="3">WYL domain-containing protein</fullName>
    </submittedName>
</protein>
<proteinExistence type="predicted"/>
<dbReference type="PANTHER" id="PTHR34580:SF1">
    <property type="entry name" value="PROTEIN PAFC"/>
    <property type="match status" value="1"/>
</dbReference>